<dbReference type="Proteomes" id="UP001732700">
    <property type="component" value="Chromosome 7A"/>
</dbReference>
<name>A0ACD5ZPS7_AVESA</name>
<reference evidence="1" key="1">
    <citation type="submission" date="2021-05" db="EMBL/GenBank/DDBJ databases">
        <authorList>
            <person name="Scholz U."/>
            <person name="Mascher M."/>
            <person name="Fiebig A."/>
        </authorList>
    </citation>
    <scope>NUCLEOTIDE SEQUENCE [LARGE SCALE GENOMIC DNA]</scope>
</reference>
<organism evidence="1 2">
    <name type="scientific">Avena sativa</name>
    <name type="common">Oat</name>
    <dbReference type="NCBI Taxonomy" id="4498"/>
    <lineage>
        <taxon>Eukaryota</taxon>
        <taxon>Viridiplantae</taxon>
        <taxon>Streptophyta</taxon>
        <taxon>Embryophyta</taxon>
        <taxon>Tracheophyta</taxon>
        <taxon>Spermatophyta</taxon>
        <taxon>Magnoliopsida</taxon>
        <taxon>Liliopsida</taxon>
        <taxon>Poales</taxon>
        <taxon>Poaceae</taxon>
        <taxon>BOP clade</taxon>
        <taxon>Pooideae</taxon>
        <taxon>Poodae</taxon>
        <taxon>Poeae</taxon>
        <taxon>Poeae Chloroplast Group 1 (Aveneae type)</taxon>
        <taxon>Aveninae</taxon>
        <taxon>Avena</taxon>
    </lineage>
</organism>
<accession>A0ACD5ZPS7</accession>
<dbReference type="EnsemblPlants" id="AVESA.00010b.r2.7AG1203440.1">
    <property type="protein sequence ID" value="AVESA.00010b.r2.7AG1203440.1.CDS.1"/>
    <property type="gene ID" value="AVESA.00010b.r2.7AG1203440"/>
</dbReference>
<evidence type="ECO:0000313" key="1">
    <source>
        <dbReference type="EnsemblPlants" id="AVESA.00010b.r2.7AG1203440.1.CDS.1"/>
    </source>
</evidence>
<protein>
    <submittedName>
        <fullName evidence="1">Uncharacterized protein</fullName>
    </submittedName>
</protein>
<proteinExistence type="predicted"/>
<sequence length="425" mass="47197">MRLLRVLDLEGTSGLVDHHLKHIGKLFHLRYLSLRGCYGIYHLPGSLGNLRQLETLDVTGTNIIKFPKTIIKLRKLQHVRARGVGSNDDCVYQEYPEEVPKMMRNKLCILTSSSVGFCVGCCAPHLLRESMGIDGDTNRRDVCTACCCSILPMLVTRRCTRGVAVPRGIHRLKALHTLGLVNVSRRKAALREVARLTGLRKLGVTGVNESNSGELCSVLASLSSLETLLVQSEGKPGLFGCLDSLTSPPKNLESLKLYGNLLNLPAWIDGGRLKNLAKLKLRSSRILNHNAAIKVLGSLPNLAILRLRKETIDGEEVRLHFPEGAFFPSLIVLELSLPGKLKSVLFEQGATPKLELLQYYDQHDQEDHLPREDVDQFEEVLFSGLASLGRLKEVLLEGGNYEHSFVQNLQSQLKSNPNHPVLKMD</sequence>
<evidence type="ECO:0000313" key="2">
    <source>
        <dbReference type="Proteomes" id="UP001732700"/>
    </source>
</evidence>
<keyword evidence="2" id="KW-1185">Reference proteome</keyword>
<reference evidence="1" key="2">
    <citation type="submission" date="2025-09" db="UniProtKB">
        <authorList>
            <consortium name="EnsemblPlants"/>
        </authorList>
    </citation>
    <scope>IDENTIFICATION</scope>
</reference>